<evidence type="ECO:0000256" key="7">
    <source>
        <dbReference type="ARBA" id="ARBA00048924"/>
    </source>
</evidence>
<evidence type="ECO:0000256" key="4">
    <source>
        <dbReference type="ARBA" id="ARBA00017935"/>
    </source>
</evidence>
<reference evidence="10" key="1">
    <citation type="journal article" date="2022" name="Arch. Microbiol.">
        <title>Thiomicrorhabdus immobilis sp. nov., a mesophilic sulfur-oxidizing bacterium isolated from sediment of a brackish lake in northern Japan.</title>
        <authorList>
            <person name="Kojima H."/>
            <person name="Mochizuki J."/>
            <person name="Kanda M."/>
            <person name="Watanabe T."/>
            <person name="Fukui M."/>
        </authorList>
    </citation>
    <scope>NUCLEOTIDE SEQUENCE</scope>
    <source>
        <strain evidence="10">Am19</strain>
    </source>
</reference>
<keyword evidence="6 8" id="KW-0012">Acyltransferase</keyword>
<dbReference type="InterPro" id="IPR000182">
    <property type="entry name" value="GNAT_dom"/>
</dbReference>
<dbReference type="InterPro" id="IPR016181">
    <property type="entry name" value="Acyl_CoA_acyltransferase"/>
</dbReference>
<evidence type="ECO:0000313" key="10">
    <source>
        <dbReference type="EMBL" id="BCN92487.1"/>
    </source>
</evidence>
<evidence type="ECO:0000259" key="9">
    <source>
        <dbReference type="PROSITE" id="PS51186"/>
    </source>
</evidence>
<evidence type="ECO:0000256" key="1">
    <source>
        <dbReference type="ARBA" id="ARBA00004978"/>
    </source>
</evidence>
<keyword evidence="5 8" id="KW-0808">Transferase</keyword>
<protein>
    <recommendedName>
        <fullName evidence="4 8">L-2,4-diaminobutyric acid acetyltransferase</fullName>
        <shortName evidence="8">DABA acetyltransferase</shortName>
        <ecNumber evidence="3 8">2.3.1.178</ecNumber>
    </recommendedName>
</protein>
<feature type="domain" description="N-acetyltransferase" evidence="9">
    <location>
        <begin position="1"/>
        <end position="148"/>
    </location>
</feature>
<evidence type="ECO:0000256" key="2">
    <source>
        <dbReference type="ARBA" id="ARBA00010712"/>
    </source>
</evidence>
<dbReference type="Pfam" id="PF00583">
    <property type="entry name" value="Acetyltransf_1"/>
    <property type="match status" value="1"/>
</dbReference>
<organism evidence="10 11">
    <name type="scientific">Thiomicrorhabdus immobilis</name>
    <dbReference type="NCBI Taxonomy" id="2791037"/>
    <lineage>
        <taxon>Bacteria</taxon>
        <taxon>Pseudomonadati</taxon>
        <taxon>Pseudomonadota</taxon>
        <taxon>Gammaproteobacteria</taxon>
        <taxon>Thiotrichales</taxon>
        <taxon>Piscirickettsiaceae</taxon>
        <taxon>Thiomicrorhabdus</taxon>
    </lineage>
</organism>
<evidence type="ECO:0000256" key="3">
    <source>
        <dbReference type="ARBA" id="ARBA00012355"/>
    </source>
</evidence>
<dbReference type="InterPro" id="IPR012772">
    <property type="entry name" value="Ectoine_EctA"/>
</dbReference>
<dbReference type="SUPFAM" id="SSF55729">
    <property type="entry name" value="Acyl-CoA N-acyltransferases (Nat)"/>
    <property type="match status" value="1"/>
</dbReference>
<dbReference type="EMBL" id="AP024202">
    <property type="protein sequence ID" value="BCN92487.1"/>
    <property type="molecule type" value="Genomic_DNA"/>
</dbReference>
<evidence type="ECO:0000256" key="5">
    <source>
        <dbReference type="ARBA" id="ARBA00022679"/>
    </source>
</evidence>
<dbReference type="PROSITE" id="PS51186">
    <property type="entry name" value="GNAT"/>
    <property type="match status" value="1"/>
</dbReference>
<accession>A0ABM7MAX6</accession>
<comment type="similarity">
    <text evidence="2 8">Belongs to the acetyltransferase family. EctA subfamily.</text>
</comment>
<sequence>MALYHLVKSCPPLDLNSSYLYFLQSSHFADSCMLAELNGEVVGFVSAYRRPDDLQNLFIWQVAVSPTARGKGLAKRLISELLAKQMQSQIALTAVSCTIAPSNKASQGLFKSLAKQYGLTLEVCDFIKQEHFAGQEHEAEQEYTLRAPQSQPLNIFLNFRS</sequence>
<name>A0ABM7MAX6_9GAMM</name>
<comment type="catalytic activity">
    <reaction evidence="7 8">
        <text>L-2,4-diaminobutanoate + acetyl-CoA = (2S)-4-acetamido-2-aminobutanoate + CoA + H(+)</text>
        <dbReference type="Rhea" id="RHEA:16901"/>
        <dbReference type="ChEBI" id="CHEBI:15378"/>
        <dbReference type="ChEBI" id="CHEBI:57287"/>
        <dbReference type="ChEBI" id="CHEBI:57288"/>
        <dbReference type="ChEBI" id="CHEBI:58761"/>
        <dbReference type="ChEBI" id="CHEBI:58929"/>
        <dbReference type="EC" id="2.3.1.178"/>
    </reaction>
</comment>
<dbReference type="Gene3D" id="3.40.630.30">
    <property type="match status" value="1"/>
</dbReference>
<comment type="function">
    <text evidence="8">Catalyzes the acetylation of L-2,4-diaminobutyrate (DABA) to gamma-N-acetyl-alpha,gamma-diaminobutyric acid (ADABA) with acetyl coenzyme A.</text>
</comment>
<dbReference type="EC" id="2.3.1.178" evidence="3 8"/>
<evidence type="ECO:0000256" key="8">
    <source>
        <dbReference type="RuleBase" id="RU365045"/>
    </source>
</evidence>
<keyword evidence="11" id="KW-1185">Reference proteome</keyword>
<dbReference type="Proteomes" id="UP001054820">
    <property type="component" value="Chromosome"/>
</dbReference>
<dbReference type="NCBIfam" id="TIGR02406">
    <property type="entry name" value="ectoine_EctA"/>
    <property type="match status" value="1"/>
</dbReference>
<evidence type="ECO:0000256" key="6">
    <source>
        <dbReference type="ARBA" id="ARBA00023315"/>
    </source>
</evidence>
<gene>
    <name evidence="8 10" type="primary">ectA</name>
    <name evidence="10" type="ORF">THMIRHAM_02720</name>
</gene>
<dbReference type="CDD" id="cd04301">
    <property type="entry name" value="NAT_SF"/>
    <property type="match status" value="1"/>
</dbReference>
<proteinExistence type="inferred from homology"/>
<evidence type="ECO:0000313" key="11">
    <source>
        <dbReference type="Proteomes" id="UP001054820"/>
    </source>
</evidence>
<comment type="pathway">
    <text evidence="1 8">Amine and polyamine biosynthesis; ectoine biosynthesis; L-ectoine from L-aspartate 4-semialdehyde: step 2/3.</text>
</comment>